<dbReference type="InterPro" id="IPR022193">
    <property type="entry name" value="DUF3718"/>
</dbReference>
<keyword evidence="1" id="KW-0732">Signal</keyword>
<name>A0A432VV30_9GAMM</name>
<dbReference type="OrthoDB" id="6197363at2"/>
<feature type="chain" id="PRO_5019349848" description="DUF3718 domain-containing protein" evidence="1">
    <location>
        <begin position="20"/>
        <end position="151"/>
    </location>
</feature>
<protein>
    <recommendedName>
        <fullName evidence="4">DUF3718 domain-containing protein</fullName>
    </recommendedName>
</protein>
<sequence>MSRWLVFIAAYFASITGQAQSSTQEHNFHLPETTAATALRYSQSFASENIAKEICYSISADNRREFQNIIERNSLRIRNLYSAIKCNGYTLLQFAVIAEATDTGILLTRNLPSRVIFEKYENGDSILEWAETTGYDNSPIIRAVRERLSQI</sequence>
<gene>
    <name evidence="2" type="ORF">CWE08_07895</name>
</gene>
<comment type="caution">
    <text evidence="2">The sequence shown here is derived from an EMBL/GenBank/DDBJ whole genome shotgun (WGS) entry which is preliminary data.</text>
</comment>
<organism evidence="2 3">
    <name type="scientific">Aliidiomarina iranensis</name>
    <dbReference type="NCBI Taxonomy" id="1434071"/>
    <lineage>
        <taxon>Bacteria</taxon>
        <taxon>Pseudomonadati</taxon>
        <taxon>Pseudomonadota</taxon>
        <taxon>Gammaproteobacteria</taxon>
        <taxon>Alteromonadales</taxon>
        <taxon>Idiomarinaceae</taxon>
        <taxon>Aliidiomarina</taxon>
    </lineage>
</organism>
<proteinExistence type="predicted"/>
<dbReference type="Proteomes" id="UP000288395">
    <property type="component" value="Unassembled WGS sequence"/>
</dbReference>
<dbReference type="RefSeq" id="WP_126767325.1">
    <property type="nucleotide sequence ID" value="NZ_PIPJ01000005.1"/>
</dbReference>
<evidence type="ECO:0000313" key="2">
    <source>
        <dbReference type="EMBL" id="RUO20383.1"/>
    </source>
</evidence>
<reference evidence="3" key="1">
    <citation type="journal article" date="2018" name="Front. Microbiol.">
        <title>Genome-Based Analysis Reveals the Taxonomy and Diversity of the Family Idiomarinaceae.</title>
        <authorList>
            <person name="Liu Y."/>
            <person name="Lai Q."/>
            <person name="Shao Z."/>
        </authorList>
    </citation>
    <scope>NUCLEOTIDE SEQUENCE [LARGE SCALE GENOMIC DNA]</scope>
    <source>
        <strain evidence="3">GBPy7</strain>
    </source>
</reference>
<accession>A0A432VV30</accession>
<dbReference type="EMBL" id="PIPJ01000005">
    <property type="protein sequence ID" value="RUO20383.1"/>
    <property type="molecule type" value="Genomic_DNA"/>
</dbReference>
<dbReference type="AlphaFoldDB" id="A0A432VV30"/>
<keyword evidence="3" id="KW-1185">Reference proteome</keyword>
<feature type="signal peptide" evidence="1">
    <location>
        <begin position="1"/>
        <end position="19"/>
    </location>
</feature>
<evidence type="ECO:0008006" key="4">
    <source>
        <dbReference type="Google" id="ProtNLM"/>
    </source>
</evidence>
<dbReference type="Pfam" id="PF12514">
    <property type="entry name" value="DUF3718"/>
    <property type="match status" value="1"/>
</dbReference>
<evidence type="ECO:0000256" key="1">
    <source>
        <dbReference type="SAM" id="SignalP"/>
    </source>
</evidence>
<evidence type="ECO:0000313" key="3">
    <source>
        <dbReference type="Proteomes" id="UP000288395"/>
    </source>
</evidence>